<evidence type="ECO:0000259" key="2">
    <source>
        <dbReference type="SMART" id="SM00939"/>
    </source>
</evidence>
<dbReference type="InterPro" id="IPR029058">
    <property type="entry name" value="AB_hydrolase_fold"/>
</dbReference>
<evidence type="ECO:0000313" key="4">
    <source>
        <dbReference type="Proteomes" id="UP001156601"/>
    </source>
</evidence>
<dbReference type="InterPro" id="IPR013736">
    <property type="entry name" value="Xaa-Pro_dipept_C"/>
</dbReference>
<dbReference type="Gene3D" id="2.60.120.260">
    <property type="entry name" value="Galactose-binding domain-like"/>
    <property type="match status" value="1"/>
</dbReference>
<dbReference type="Pfam" id="PF02129">
    <property type="entry name" value="Peptidase_S15"/>
    <property type="match status" value="1"/>
</dbReference>
<reference evidence="3" key="2">
    <citation type="submission" date="2023-01" db="EMBL/GenBank/DDBJ databases">
        <title>Draft genome sequence of Agaribacter marinus strain NBRC 110023.</title>
        <authorList>
            <person name="Sun Q."/>
            <person name="Mori K."/>
        </authorList>
    </citation>
    <scope>NUCLEOTIDE SEQUENCE</scope>
    <source>
        <strain evidence="3">NBRC 110023</strain>
    </source>
</reference>
<evidence type="ECO:0000256" key="1">
    <source>
        <dbReference type="ARBA" id="ARBA00022801"/>
    </source>
</evidence>
<reference evidence="3" key="1">
    <citation type="journal article" date="2014" name="Int. J. Syst. Evol. Microbiol.">
        <title>Complete genome sequence of Corynebacterium casei LMG S-19264T (=DSM 44701T), isolated from a smear-ripened cheese.</title>
        <authorList>
            <consortium name="US DOE Joint Genome Institute (JGI-PGF)"/>
            <person name="Walter F."/>
            <person name="Albersmeier A."/>
            <person name="Kalinowski J."/>
            <person name="Ruckert C."/>
        </authorList>
    </citation>
    <scope>NUCLEOTIDE SEQUENCE</scope>
    <source>
        <strain evidence="3">NBRC 110023</strain>
    </source>
</reference>
<dbReference type="InterPro" id="IPR000383">
    <property type="entry name" value="Xaa-Pro-like_dom"/>
</dbReference>
<comment type="caution">
    <text evidence="3">The sequence shown here is derived from an EMBL/GenBank/DDBJ whole genome shotgun (WGS) entry which is preliminary data.</text>
</comment>
<sequence>MRAVNEFDILLNHKIPVNDNVNLAVTAWIPASSAKKHPTVLVSTPYVSNEAHPRARKYVQRGYAMVSLDLRGRGASEGIFVPLDDHGHDVCHAIKWIKQQAWSDGTILMRGGSYRGMTQWMAAGTCPEEITSMIPTASVYPGRDFPTISGHRMQKYVAGWLGFVSGAASNINYYADSSYWQAKEESTFKNHTPFIDYIDDIGVSSEHYRKWIERLSSPADWETSSLKATDYEKMKMPILSVTGHYDGDQPGALRYYNDHNNSNATDQDTVHYLVIGPWDHGGTRTPRAELSSDITFGLNAAFDMDILNIDWFDWVLGKGPKPKLLEKAVAFYVGGENKWRYADDLNAIGLDKKLFYLSADKLESYDVFNSGHLIEEPIDNEPTHTFLSDPLDTRFLDVTDTDWNAIRDGNLRAEFPAFLPETLVFHSKPFETQITMAGQILVTLFLEVNTPDVDVFTTVYAIFPDGTPLYLGGDVVRARFRNGFEPEFLEKDNVEEFVFKNYLWNAWSFPKGTRLRLSVGPYNDPSAQKNYNSGGKLGFETKADAKTATITLHHNKDFPSRLAFPVVEN</sequence>
<dbReference type="SUPFAM" id="SSF53474">
    <property type="entry name" value="alpha/beta-Hydrolases"/>
    <property type="match status" value="1"/>
</dbReference>
<dbReference type="Gene3D" id="3.40.50.1820">
    <property type="entry name" value="alpha/beta hydrolase"/>
    <property type="match status" value="1"/>
</dbReference>
<dbReference type="Proteomes" id="UP001156601">
    <property type="component" value="Unassembled WGS sequence"/>
</dbReference>
<dbReference type="InterPro" id="IPR008979">
    <property type="entry name" value="Galactose-bd-like_sf"/>
</dbReference>
<keyword evidence="4" id="KW-1185">Reference proteome</keyword>
<accession>A0AA37WHI6</accession>
<dbReference type="Pfam" id="PF08530">
    <property type="entry name" value="PepX_C"/>
    <property type="match status" value="1"/>
</dbReference>
<protein>
    <submittedName>
        <fullName evidence="3">Esterase</fullName>
    </submittedName>
</protein>
<dbReference type="SMART" id="SM00939">
    <property type="entry name" value="PepX_C"/>
    <property type="match status" value="1"/>
</dbReference>
<dbReference type="GO" id="GO:0008239">
    <property type="term" value="F:dipeptidyl-peptidase activity"/>
    <property type="evidence" value="ECO:0007669"/>
    <property type="project" value="InterPro"/>
</dbReference>
<feature type="domain" description="Xaa-Pro dipeptidyl-peptidase C-terminal" evidence="2">
    <location>
        <begin position="309"/>
        <end position="563"/>
    </location>
</feature>
<dbReference type="Gene3D" id="1.10.3020.10">
    <property type="entry name" value="alpha-amino acid ester hydrolase ( Helical cap domain)"/>
    <property type="match status" value="1"/>
</dbReference>
<organism evidence="3 4">
    <name type="scientific">Agaribacter marinus</name>
    <dbReference type="NCBI Taxonomy" id="1431249"/>
    <lineage>
        <taxon>Bacteria</taxon>
        <taxon>Pseudomonadati</taxon>
        <taxon>Pseudomonadota</taxon>
        <taxon>Gammaproteobacteria</taxon>
        <taxon>Alteromonadales</taxon>
        <taxon>Alteromonadaceae</taxon>
        <taxon>Agaribacter</taxon>
    </lineage>
</organism>
<keyword evidence="1" id="KW-0378">Hydrolase</keyword>
<evidence type="ECO:0000313" key="3">
    <source>
        <dbReference type="EMBL" id="GLR70083.1"/>
    </source>
</evidence>
<dbReference type="EMBL" id="BSOT01000005">
    <property type="protein sequence ID" value="GLR70083.1"/>
    <property type="molecule type" value="Genomic_DNA"/>
</dbReference>
<gene>
    <name evidence="3" type="ORF">GCM10007852_09910</name>
</gene>
<proteinExistence type="predicted"/>
<dbReference type="InterPro" id="IPR005674">
    <property type="entry name" value="CocE/Ser_esterase"/>
</dbReference>
<name>A0AA37WHI6_9ALTE</name>
<dbReference type="AlphaFoldDB" id="A0AA37WHI6"/>
<dbReference type="RefSeq" id="WP_284216387.1">
    <property type="nucleotide sequence ID" value="NZ_BSOT01000005.1"/>
</dbReference>
<dbReference type="NCBIfam" id="TIGR00976">
    <property type="entry name" value="CocE_NonD"/>
    <property type="match status" value="1"/>
</dbReference>
<dbReference type="SUPFAM" id="SSF49785">
    <property type="entry name" value="Galactose-binding domain-like"/>
    <property type="match status" value="1"/>
</dbReference>